<dbReference type="EMBL" id="CAUYUJ010001726">
    <property type="protein sequence ID" value="CAK0797307.1"/>
    <property type="molecule type" value="Genomic_DNA"/>
</dbReference>
<evidence type="ECO:0000256" key="1">
    <source>
        <dbReference type="SAM" id="MobiDB-lite"/>
    </source>
</evidence>
<organism evidence="2 3">
    <name type="scientific">Prorocentrum cordatum</name>
    <dbReference type="NCBI Taxonomy" id="2364126"/>
    <lineage>
        <taxon>Eukaryota</taxon>
        <taxon>Sar</taxon>
        <taxon>Alveolata</taxon>
        <taxon>Dinophyceae</taxon>
        <taxon>Prorocentrales</taxon>
        <taxon>Prorocentraceae</taxon>
        <taxon>Prorocentrum</taxon>
    </lineage>
</organism>
<sequence>MADSQKLEDEAMTQDLNSQTEYEDFMKSSNRGLAQDLKTKAGMEEALAMAKMDLVSTKADIMSTLKILEGLHAYKGDLHKSCDFISNNFEARQSARQAEMEALAEAKAILSGMKS</sequence>
<comment type="caution">
    <text evidence="2">The sequence shown here is derived from an EMBL/GenBank/DDBJ whole genome shotgun (WGS) entry which is preliminary data.</text>
</comment>
<protein>
    <submittedName>
        <fullName evidence="2">Uncharacterized protein</fullName>
    </submittedName>
</protein>
<proteinExistence type="predicted"/>
<evidence type="ECO:0000313" key="3">
    <source>
        <dbReference type="Proteomes" id="UP001189429"/>
    </source>
</evidence>
<dbReference type="Proteomes" id="UP001189429">
    <property type="component" value="Unassembled WGS sequence"/>
</dbReference>
<feature type="region of interest" description="Disordered" evidence="1">
    <location>
        <begin position="1"/>
        <end position="20"/>
    </location>
</feature>
<keyword evidence="3" id="KW-1185">Reference proteome</keyword>
<accession>A0ABN9PYR0</accession>
<evidence type="ECO:0000313" key="2">
    <source>
        <dbReference type="EMBL" id="CAK0797307.1"/>
    </source>
</evidence>
<name>A0ABN9PYR0_9DINO</name>
<reference evidence="2" key="1">
    <citation type="submission" date="2023-10" db="EMBL/GenBank/DDBJ databases">
        <authorList>
            <person name="Chen Y."/>
            <person name="Shah S."/>
            <person name="Dougan E. K."/>
            <person name="Thang M."/>
            <person name="Chan C."/>
        </authorList>
    </citation>
    <scope>NUCLEOTIDE SEQUENCE [LARGE SCALE GENOMIC DNA]</scope>
</reference>
<gene>
    <name evidence="2" type="ORF">PCOR1329_LOCUS6440</name>
</gene>